<proteinExistence type="predicted"/>
<evidence type="ECO:0008006" key="2">
    <source>
        <dbReference type="Google" id="ProtNLM"/>
    </source>
</evidence>
<dbReference type="EMBL" id="CABL01000008">
    <property type="protein sequence ID" value="CBH75442.1"/>
    <property type="molecule type" value="Genomic_DNA"/>
</dbReference>
<dbReference type="InterPro" id="IPR029063">
    <property type="entry name" value="SAM-dependent_MTases_sf"/>
</dbReference>
<dbReference type="Gene3D" id="3.40.50.150">
    <property type="entry name" value="Vaccinia Virus protein VP39"/>
    <property type="match status" value="1"/>
</dbReference>
<accession>E6PG54</accession>
<gene>
    <name evidence="1" type="ORF">CARN1_1459</name>
</gene>
<name>E6PG54_9ZZZZ</name>
<dbReference type="AlphaFoldDB" id="E6PG54"/>
<dbReference type="SUPFAM" id="SSF53335">
    <property type="entry name" value="S-adenosyl-L-methionine-dependent methyltransferases"/>
    <property type="match status" value="1"/>
</dbReference>
<organism evidence="1">
    <name type="scientific">mine drainage metagenome</name>
    <dbReference type="NCBI Taxonomy" id="410659"/>
    <lineage>
        <taxon>unclassified sequences</taxon>
        <taxon>metagenomes</taxon>
        <taxon>ecological metagenomes</taxon>
    </lineage>
</organism>
<reference evidence="1" key="1">
    <citation type="submission" date="2009-10" db="EMBL/GenBank/DDBJ databases">
        <title>Diversity of trophic interactions inside an arsenic-rich microbial ecosystem.</title>
        <authorList>
            <person name="Bertin P.N."/>
            <person name="Heinrich-Salmeron A."/>
            <person name="Pelletier E."/>
            <person name="Goulhen-Chollet F."/>
            <person name="Arsene-Ploetze F."/>
            <person name="Gallien S."/>
            <person name="Calteau A."/>
            <person name="Vallenet D."/>
            <person name="Casiot C."/>
            <person name="Chane-Woon-Ming B."/>
            <person name="Giloteaux L."/>
            <person name="Barakat M."/>
            <person name="Bonnefoy V."/>
            <person name="Bruneel O."/>
            <person name="Chandler M."/>
            <person name="Cleiss J."/>
            <person name="Duran R."/>
            <person name="Elbaz-Poulichet F."/>
            <person name="Fonknechten N."/>
            <person name="Lauga B."/>
            <person name="Mornico D."/>
            <person name="Ortet P."/>
            <person name="Schaeffer C."/>
            <person name="Siguier P."/>
            <person name="Alexander Thil Smith A."/>
            <person name="Van Dorsselaer A."/>
            <person name="Weissenbach J."/>
            <person name="Medigue C."/>
            <person name="Le Paslier D."/>
        </authorList>
    </citation>
    <scope>NUCLEOTIDE SEQUENCE</scope>
</reference>
<comment type="caution">
    <text evidence="1">The sequence shown here is derived from an EMBL/GenBank/DDBJ whole genome shotgun (WGS) entry which is preliminary data.</text>
</comment>
<evidence type="ECO:0000313" key="1">
    <source>
        <dbReference type="EMBL" id="CBH75442.1"/>
    </source>
</evidence>
<sequence>MRAAHPLARQLIARLPRGARVLEIGHGSGRNHRALEAAGLEVLHFDAALAPAERAAAALSTHALLHGTPAEIATLLAGIACGIDGGAPLFATFGSRRDARFGEGTQLGPATFAPTDGDERGVAHSYYDEAGLRSALHELFAIEELREVEVDAIAGGWAHASAPLRGAVHWFVVTRRRFSHAE</sequence>
<protein>
    <recommendedName>
        <fullName evidence="2">Methyltransferase type 11</fullName>
    </recommendedName>
</protein>